<evidence type="ECO:0000256" key="2">
    <source>
        <dbReference type="ARBA" id="ARBA00022614"/>
    </source>
</evidence>
<dbReference type="FunFam" id="3.80.10.10:FF:000062">
    <property type="entry name" value="protein STRUBBELIG-RECEPTOR FAMILY 3"/>
    <property type="match status" value="1"/>
</dbReference>
<evidence type="ECO:0000256" key="6">
    <source>
        <dbReference type="ARBA" id="ARBA00022989"/>
    </source>
</evidence>
<dbReference type="Gene3D" id="3.80.10.10">
    <property type="entry name" value="Ribonuclease Inhibitor"/>
    <property type="match status" value="1"/>
</dbReference>
<evidence type="ECO:0000259" key="10">
    <source>
        <dbReference type="Pfam" id="PF08263"/>
    </source>
</evidence>
<dbReference type="GO" id="GO:0016020">
    <property type="term" value="C:membrane"/>
    <property type="evidence" value="ECO:0007669"/>
    <property type="project" value="UniProtKB-SubCell"/>
</dbReference>
<feature type="domain" description="Leucine-rich repeat-containing N-terminal plant-type" evidence="10">
    <location>
        <begin position="36"/>
        <end position="74"/>
    </location>
</feature>
<dbReference type="AlphaFoldDB" id="A0AAD5C6C0"/>
<comment type="subcellular location">
    <subcellularLocation>
        <location evidence="1">Membrane</location>
    </subcellularLocation>
</comment>
<accession>A0AAD5C6C0</accession>
<dbReference type="PANTHER" id="PTHR48007:SF34">
    <property type="entry name" value="PROTEIN STRUBBELIG-RECEPTOR FAMILY 8 ISOFORM X1"/>
    <property type="match status" value="1"/>
</dbReference>
<feature type="chain" id="PRO_5042120763" description="Leucine-rich repeat-containing N-terminal plant-type domain-containing protein" evidence="9">
    <location>
        <begin position="30"/>
        <end position="221"/>
    </location>
</feature>
<dbReference type="Pfam" id="PF00560">
    <property type="entry name" value="LRR_1"/>
    <property type="match status" value="2"/>
</dbReference>
<dbReference type="InterPro" id="IPR003591">
    <property type="entry name" value="Leu-rich_rpt_typical-subtyp"/>
</dbReference>
<feature type="signal peptide" evidence="9">
    <location>
        <begin position="1"/>
        <end position="29"/>
    </location>
</feature>
<name>A0AAD5C6C0_AMBAR</name>
<dbReference type="InterPro" id="IPR001611">
    <property type="entry name" value="Leu-rich_rpt"/>
</dbReference>
<keyword evidence="3" id="KW-0812">Transmembrane</keyword>
<keyword evidence="6" id="KW-1133">Transmembrane helix</keyword>
<evidence type="ECO:0000256" key="5">
    <source>
        <dbReference type="ARBA" id="ARBA00022737"/>
    </source>
</evidence>
<dbReference type="PANTHER" id="PTHR48007">
    <property type="entry name" value="LEUCINE-RICH REPEAT RECEPTOR-LIKE PROTEIN KINASE PXC1"/>
    <property type="match status" value="1"/>
</dbReference>
<gene>
    <name evidence="11" type="ORF">M8C21_017109</name>
</gene>
<evidence type="ECO:0000256" key="4">
    <source>
        <dbReference type="ARBA" id="ARBA00022729"/>
    </source>
</evidence>
<dbReference type="GO" id="GO:0051707">
    <property type="term" value="P:response to other organism"/>
    <property type="evidence" value="ECO:0007669"/>
    <property type="project" value="UniProtKB-ARBA"/>
</dbReference>
<dbReference type="GO" id="GO:0006952">
    <property type="term" value="P:defense response"/>
    <property type="evidence" value="ECO:0007669"/>
    <property type="project" value="UniProtKB-ARBA"/>
</dbReference>
<dbReference type="InterPro" id="IPR032675">
    <property type="entry name" value="LRR_dom_sf"/>
</dbReference>
<protein>
    <recommendedName>
        <fullName evidence="10">Leucine-rich repeat-containing N-terminal plant-type domain-containing protein</fullName>
    </recommendedName>
</protein>
<keyword evidence="2" id="KW-0433">Leucine-rich repeat</keyword>
<dbReference type="InterPro" id="IPR046959">
    <property type="entry name" value="PRK1-6/SRF4-like"/>
</dbReference>
<feature type="non-terminal residue" evidence="11">
    <location>
        <position position="221"/>
    </location>
</feature>
<comment type="caution">
    <text evidence="11">The sequence shown here is derived from an EMBL/GenBank/DDBJ whole genome shotgun (WGS) entry which is preliminary data.</text>
</comment>
<dbReference type="Proteomes" id="UP001206925">
    <property type="component" value="Unassembled WGS sequence"/>
</dbReference>
<organism evidence="11 12">
    <name type="scientific">Ambrosia artemisiifolia</name>
    <name type="common">Common ragweed</name>
    <dbReference type="NCBI Taxonomy" id="4212"/>
    <lineage>
        <taxon>Eukaryota</taxon>
        <taxon>Viridiplantae</taxon>
        <taxon>Streptophyta</taxon>
        <taxon>Embryophyta</taxon>
        <taxon>Tracheophyta</taxon>
        <taxon>Spermatophyta</taxon>
        <taxon>Magnoliopsida</taxon>
        <taxon>eudicotyledons</taxon>
        <taxon>Gunneridae</taxon>
        <taxon>Pentapetalae</taxon>
        <taxon>asterids</taxon>
        <taxon>campanulids</taxon>
        <taxon>Asterales</taxon>
        <taxon>Asteraceae</taxon>
        <taxon>Asteroideae</taxon>
        <taxon>Heliantheae alliance</taxon>
        <taxon>Heliantheae</taxon>
        <taxon>Ambrosia</taxon>
    </lineage>
</organism>
<sequence>ILTETQTQMKMKMRVILFLLLLAPALINGDTDPSHASALRVMYQSLNSPGQLTKWTSNDGGDPCGDNWRGVKCSASKVTQINLSGLGLSGNLGYQLTSLTSLTTFDLSNNNLGNQIPYNLPPNLQTLNFAGCGFSGTLPYSISLMTSLKYLNVARNQISGELPDMFGKLSSLSTLDLSSNSLTGNLPESFTSLSSATDIYLQNNQFTGTINVLADLPLKNL</sequence>
<evidence type="ECO:0000256" key="9">
    <source>
        <dbReference type="SAM" id="SignalP"/>
    </source>
</evidence>
<keyword evidence="8" id="KW-0675">Receptor</keyword>
<dbReference type="EMBL" id="JAMZMK010009434">
    <property type="protein sequence ID" value="KAI7735825.1"/>
    <property type="molecule type" value="Genomic_DNA"/>
</dbReference>
<keyword evidence="12" id="KW-1185">Reference proteome</keyword>
<evidence type="ECO:0000256" key="3">
    <source>
        <dbReference type="ARBA" id="ARBA00022692"/>
    </source>
</evidence>
<keyword evidence="4 9" id="KW-0732">Signal</keyword>
<keyword evidence="7" id="KW-0472">Membrane</keyword>
<evidence type="ECO:0000313" key="12">
    <source>
        <dbReference type="Proteomes" id="UP001206925"/>
    </source>
</evidence>
<dbReference type="SMART" id="SM00369">
    <property type="entry name" value="LRR_TYP"/>
    <property type="match status" value="3"/>
</dbReference>
<evidence type="ECO:0000313" key="11">
    <source>
        <dbReference type="EMBL" id="KAI7735825.1"/>
    </source>
</evidence>
<dbReference type="InterPro" id="IPR013210">
    <property type="entry name" value="LRR_N_plant-typ"/>
</dbReference>
<dbReference type="SUPFAM" id="SSF52058">
    <property type="entry name" value="L domain-like"/>
    <property type="match status" value="1"/>
</dbReference>
<evidence type="ECO:0000256" key="1">
    <source>
        <dbReference type="ARBA" id="ARBA00004370"/>
    </source>
</evidence>
<dbReference type="Pfam" id="PF08263">
    <property type="entry name" value="LRRNT_2"/>
    <property type="match status" value="1"/>
</dbReference>
<reference evidence="11" key="1">
    <citation type="submission" date="2022-06" db="EMBL/GenBank/DDBJ databases">
        <title>Uncovering the hologenomic basis of an extraordinary plant invasion.</title>
        <authorList>
            <person name="Bieker V.C."/>
            <person name="Martin M.D."/>
            <person name="Gilbert T."/>
            <person name="Hodgins K."/>
            <person name="Battlay P."/>
            <person name="Petersen B."/>
            <person name="Wilson J."/>
        </authorList>
    </citation>
    <scope>NUCLEOTIDE SEQUENCE</scope>
    <source>
        <strain evidence="11">AA19_3_7</strain>
        <tissue evidence="11">Leaf</tissue>
    </source>
</reference>
<dbReference type="PRINTS" id="PR00019">
    <property type="entry name" value="LEURICHRPT"/>
</dbReference>
<evidence type="ECO:0000256" key="8">
    <source>
        <dbReference type="ARBA" id="ARBA00023170"/>
    </source>
</evidence>
<evidence type="ECO:0000256" key="7">
    <source>
        <dbReference type="ARBA" id="ARBA00023136"/>
    </source>
</evidence>
<dbReference type="Pfam" id="PF13855">
    <property type="entry name" value="LRR_8"/>
    <property type="match status" value="1"/>
</dbReference>
<keyword evidence="5" id="KW-0677">Repeat</keyword>
<proteinExistence type="predicted"/>